<feature type="transmembrane region" description="Helical" evidence="6">
    <location>
        <begin position="129"/>
        <end position="149"/>
    </location>
</feature>
<feature type="transmembrane region" description="Helical" evidence="6">
    <location>
        <begin position="562"/>
        <end position="582"/>
    </location>
</feature>
<evidence type="ECO:0000313" key="8">
    <source>
        <dbReference type="Proteomes" id="UP000562027"/>
    </source>
</evidence>
<feature type="transmembrane region" description="Helical" evidence="6">
    <location>
        <begin position="383"/>
        <end position="405"/>
    </location>
</feature>
<evidence type="ECO:0000256" key="6">
    <source>
        <dbReference type="SAM" id="Phobius"/>
    </source>
</evidence>
<reference evidence="7 8" key="1">
    <citation type="submission" date="2020-08" db="EMBL/GenBank/DDBJ databases">
        <title>Functional genomics of gut bacteria from endangered species of beetles.</title>
        <authorList>
            <person name="Carlos-Shanley C."/>
        </authorList>
    </citation>
    <scope>NUCLEOTIDE SEQUENCE [LARGE SCALE GENOMIC DNA]</scope>
    <source>
        <strain evidence="7 8">S00239</strain>
    </source>
</reference>
<protein>
    <submittedName>
        <fullName evidence="7">Putative oligopeptide transporter (OPT) family protein</fullName>
    </submittedName>
</protein>
<feature type="transmembrane region" description="Helical" evidence="6">
    <location>
        <begin position="640"/>
        <end position="661"/>
    </location>
</feature>
<accession>A0A840L4F7</accession>
<keyword evidence="5 6" id="KW-0472">Membrane</keyword>
<dbReference type="RefSeq" id="WP_184294903.1">
    <property type="nucleotide sequence ID" value="NZ_JACHLP010000001.1"/>
</dbReference>
<dbReference type="PANTHER" id="PTHR31645">
    <property type="entry name" value="OLIGOPEPTIDE TRANSPORTER YGL114W-RELATED"/>
    <property type="match status" value="1"/>
</dbReference>
<proteinExistence type="predicted"/>
<keyword evidence="8" id="KW-1185">Reference proteome</keyword>
<feature type="transmembrane region" description="Helical" evidence="6">
    <location>
        <begin position="594"/>
        <end position="619"/>
    </location>
</feature>
<feature type="transmembrane region" description="Helical" evidence="6">
    <location>
        <begin position="330"/>
        <end position="349"/>
    </location>
</feature>
<evidence type="ECO:0000313" key="7">
    <source>
        <dbReference type="EMBL" id="MBB4841582.1"/>
    </source>
</evidence>
<feature type="transmembrane region" description="Helical" evidence="6">
    <location>
        <begin position="35"/>
        <end position="57"/>
    </location>
</feature>
<gene>
    <name evidence="7" type="ORF">HNP55_000077</name>
</gene>
<sequence length="662" mass="71079">MAIQQLTDEQIRSWTRAQKDEWWFKNIFRGDMAQLSLRSGLTGFLLGGILAATALYIGAKTGIGIGVGLTSVILSFALFKVLSSAGLANDYTILENNCTQSIATAAGYAVMPMISSLSAYMLITERIIPWWQMMIWIIVVSILGVLVAFPMKRRFINEEQLPFPEGRASGVVLDSLYNGDAGEGMFKARLLGWVAGGTAAYQAIVSDGWMKLLQFKILRMDQWAGMKEPWVLHERLDTYYYQAAVKAELWLPKILGTDFRVLGLRFTLDAAMLGVGGLMGIAVATSCLLGSFLNFAVLAPLMIQAGDITQRVAPNGSLVPISRVEIVNQWSLWWAVTMMVVGALMGLLAKPEMFTSAFKSLGKKKAAAEAPGKDLLAHIEVPLWVSYIGVPIFSLLGAWVTHLFFGVPWLLALASLPLIFVLTVICTNAMALTSWTPTGALSKITQFTMGAIDRSNPASNLLPAGMTSEIASNAANLLSDIKPGYMLGGKPRHQAVGHVIGIFAGVMACVPLFYLLFLPADANGLRSTASMVTDQFAFPAALQWKGVAEIIAKGLSGLPASAITAMIIAAVSAVLIELARIVTKGRFPLSSVSIGLGVVLPPESVLAMFLGALLFWIMGRRNKAPGSKGRRIWVDGCEPICAGLISGAALMGIGNAIINVML</sequence>
<feature type="transmembrane region" description="Helical" evidence="6">
    <location>
        <begin position="411"/>
        <end position="433"/>
    </location>
</feature>
<keyword evidence="3 6" id="KW-0812">Transmembrane</keyword>
<dbReference type="GO" id="GO:0035673">
    <property type="term" value="F:oligopeptide transmembrane transporter activity"/>
    <property type="evidence" value="ECO:0007669"/>
    <property type="project" value="InterPro"/>
</dbReference>
<dbReference type="PANTHER" id="PTHR31645:SF0">
    <property type="entry name" value="OLIGOPEPTIDE TRANSPORTER YGL114W-RELATED"/>
    <property type="match status" value="1"/>
</dbReference>
<feature type="transmembrane region" description="Helical" evidence="6">
    <location>
        <begin position="495"/>
        <end position="516"/>
    </location>
</feature>
<feature type="transmembrane region" description="Helical" evidence="6">
    <location>
        <begin position="102"/>
        <end position="123"/>
    </location>
</feature>
<feature type="transmembrane region" description="Helical" evidence="6">
    <location>
        <begin position="63"/>
        <end position="82"/>
    </location>
</feature>
<evidence type="ECO:0000256" key="2">
    <source>
        <dbReference type="ARBA" id="ARBA00022448"/>
    </source>
</evidence>
<evidence type="ECO:0000256" key="1">
    <source>
        <dbReference type="ARBA" id="ARBA00004141"/>
    </source>
</evidence>
<dbReference type="EMBL" id="JACHLP010000001">
    <property type="protein sequence ID" value="MBB4841582.1"/>
    <property type="molecule type" value="Genomic_DNA"/>
</dbReference>
<evidence type="ECO:0000256" key="5">
    <source>
        <dbReference type="ARBA" id="ARBA00023136"/>
    </source>
</evidence>
<dbReference type="Proteomes" id="UP000562027">
    <property type="component" value="Unassembled WGS sequence"/>
</dbReference>
<feature type="transmembrane region" description="Helical" evidence="6">
    <location>
        <begin position="270"/>
        <end position="293"/>
    </location>
</feature>
<comment type="subcellular location">
    <subcellularLocation>
        <location evidence="1">Membrane</location>
        <topology evidence="1">Multi-pass membrane protein</topology>
    </subcellularLocation>
</comment>
<dbReference type="InterPro" id="IPR045035">
    <property type="entry name" value="YSL-like"/>
</dbReference>
<dbReference type="InterPro" id="IPR004813">
    <property type="entry name" value="OPT"/>
</dbReference>
<dbReference type="Pfam" id="PF03169">
    <property type="entry name" value="OPT"/>
    <property type="match status" value="1"/>
</dbReference>
<comment type="caution">
    <text evidence="7">The sequence shown here is derived from an EMBL/GenBank/DDBJ whole genome shotgun (WGS) entry which is preliminary data.</text>
</comment>
<keyword evidence="4 6" id="KW-1133">Transmembrane helix</keyword>
<dbReference type="AlphaFoldDB" id="A0A840L4F7"/>
<name>A0A840L4F7_9BURK</name>
<organism evidence="7 8">
    <name type="scientific">Roseateles oligotrophus</name>
    <dbReference type="NCBI Taxonomy" id="1769250"/>
    <lineage>
        <taxon>Bacteria</taxon>
        <taxon>Pseudomonadati</taxon>
        <taxon>Pseudomonadota</taxon>
        <taxon>Betaproteobacteria</taxon>
        <taxon>Burkholderiales</taxon>
        <taxon>Sphaerotilaceae</taxon>
        <taxon>Roseateles</taxon>
    </lineage>
</organism>
<dbReference type="GO" id="GO:0016020">
    <property type="term" value="C:membrane"/>
    <property type="evidence" value="ECO:0007669"/>
    <property type="project" value="UniProtKB-SubCell"/>
</dbReference>
<keyword evidence="2" id="KW-0813">Transport</keyword>
<evidence type="ECO:0000256" key="3">
    <source>
        <dbReference type="ARBA" id="ARBA00022692"/>
    </source>
</evidence>
<evidence type="ECO:0000256" key="4">
    <source>
        <dbReference type="ARBA" id="ARBA00022989"/>
    </source>
</evidence>